<feature type="transmembrane region" description="Helical" evidence="1">
    <location>
        <begin position="42"/>
        <end position="68"/>
    </location>
</feature>
<dbReference type="Proteomes" id="UP000325395">
    <property type="component" value="Unassembled WGS sequence"/>
</dbReference>
<organism evidence="2 3">
    <name type="scientific">Aspergillus pseudocaelatus</name>
    <dbReference type="NCBI Taxonomy" id="1825620"/>
    <lineage>
        <taxon>Eukaryota</taxon>
        <taxon>Fungi</taxon>
        <taxon>Dikarya</taxon>
        <taxon>Ascomycota</taxon>
        <taxon>Pezizomycotina</taxon>
        <taxon>Eurotiomycetes</taxon>
        <taxon>Eurotiomycetidae</taxon>
        <taxon>Eurotiales</taxon>
        <taxon>Aspergillaceae</taxon>
        <taxon>Aspergillus</taxon>
        <taxon>Aspergillus subgen. Circumdati</taxon>
    </lineage>
</organism>
<evidence type="ECO:0000256" key="1">
    <source>
        <dbReference type="SAM" id="Phobius"/>
    </source>
</evidence>
<proteinExistence type="predicted"/>
<evidence type="ECO:0000313" key="2">
    <source>
        <dbReference type="EMBL" id="KAE8413013.1"/>
    </source>
</evidence>
<accession>A0ABQ6W8T7</accession>
<name>A0ABQ6W8T7_9EURO</name>
<protein>
    <submittedName>
        <fullName evidence="2">Uncharacterized protein</fullName>
    </submittedName>
</protein>
<reference evidence="2 3" key="1">
    <citation type="submission" date="2019-04" db="EMBL/GenBank/DDBJ databases">
        <authorList>
            <consortium name="DOE Joint Genome Institute"/>
            <person name="Mondo S."/>
            <person name="Kjaerbolling I."/>
            <person name="Vesth T."/>
            <person name="Frisvad J.C."/>
            <person name="Nybo J.L."/>
            <person name="Theobald S."/>
            <person name="Kildgaard S."/>
            <person name="Isbrandt T."/>
            <person name="Kuo A."/>
            <person name="Sato A."/>
            <person name="Lyhne E.K."/>
            <person name="Kogle M.E."/>
            <person name="Wiebenga A."/>
            <person name="Kun R.S."/>
            <person name="Lubbers R.J."/>
            <person name="Makela M.R."/>
            <person name="Barry K."/>
            <person name="Chovatia M."/>
            <person name="Clum A."/>
            <person name="Daum C."/>
            <person name="Haridas S."/>
            <person name="He G."/>
            <person name="LaButti K."/>
            <person name="Lipzen A."/>
            <person name="Riley R."/>
            <person name="Salamov A."/>
            <person name="Simmons B.A."/>
            <person name="Magnuson J.K."/>
            <person name="Henrissat B."/>
            <person name="Mortensen U.H."/>
            <person name="Larsen T.O."/>
            <person name="Devries R.P."/>
            <person name="Grigoriev I.V."/>
            <person name="Machida M."/>
            <person name="Baker S.E."/>
            <person name="Andersen M.R."/>
            <person name="Cantor M.N."/>
            <person name="Hua S.X."/>
        </authorList>
    </citation>
    <scope>NUCLEOTIDE SEQUENCE [LARGE SCALE GENOMIC DNA]</scope>
    <source>
        <strain evidence="2 3">CBS 117616</strain>
    </source>
</reference>
<keyword evidence="1" id="KW-0812">Transmembrane</keyword>
<keyword evidence="1" id="KW-1133">Transmembrane helix</keyword>
<dbReference type="EMBL" id="ML735817">
    <property type="protein sequence ID" value="KAE8413013.1"/>
    <property type="molecule type" value="Genomic_DNA"/>
</dbReference>
<evidence type="ECO:0000313" key="3">
    <source>
        <dbReference type="Proteomes" id="UP000325395"/>
    </source>
</evidence>
<keyword evidence="3" id="KW-1185">Reference proteome</keyword>
<gene>
    <name evidence="2" type="ORF">BDV36DRAFT_269710</name>
</gene>
<keyword evidence="1" id="KW-0472">Membrane</keyword>
<sequence>MRTIPLVLPLHLLRLRSCGTCTTLLESPGQHSTKFQHPANSSPLLIIPLLSLTFLFFPPSFLLLLFFFF</sequence>